<reference evidence="2" key="1">
    <citation type="submission" date="2021-10" db="EMBL/GenBank/DDBJ databases">
        <title>Roseicella aerolatum sp. nov., isolated from aerosols of e-waste dismantling site.</title>
        <authorList>
            <person name="Qin T."/>
        </authorList>
    </citation>
    <scope>NUCLEOTIDE SEQUENCE</scope>
    <source>
        <strain evidence="2">GB24</strain>
    </source>
</reference>
<gene>
    <name evidence="2" type="ORF">LHA35_19720</name>
</gene>
<dbReference type="RefSeq" id="WP_226611312.1">
    <property type="nucleotide sequence ID" value="NZ_JAJAQI010000034.1"/>
</dbReference>
<protein>
    <submittedName>
        <fullName evidence="2">Thiamine phosphate synthase</fullName>
    </submittedName>
</protein>
<dbReference type="InterPro" id="IPR022998">
    <property type="entry name" value="ThiamineP_synth_TenI"/>
</dbReference>
<accession>A0A9X1IG81</accession>
<dbReference type="SUPFAM" id="SSF51391">
    <property type="entry name" value="Thiamin phosphate synthase"/>
    <property type="match status" value="1"/>
</dbReference>
<feature type="domain" description="Thiamine phosphate synthase/TenI" evidence="1">
    <location>
        <begin position="62"/>
        <end position="192"/>
    </location>
</feature>
<keyword evidence="3" id="KW-1185">Reference proteome</keyword>
<dbReference type="Gene3D" id="3.20.20.70">
    <property type="entry name" value="Aldolase class I"/>
    <property type="match status" value="1"/>
</dbReference>
<evidence type="ECO:0000313" key="2">
    <source>
        <dbReference type="EMBL" id="MCB4823962.1"/>
    </source>
</evidence>
<dbReference type="EMBL" id="JAJAQI010000034">
    <property type="protein sequence ID" value="MCB4823962.1"/>
    <property type="molecule type" value="Genomic_DNA"/>
</dbReference>
<dbReference type="GO" id="GO:0009228">
    <property type="term" value="P:thiamine biosynthetic process"/>
    <property type="evidence" value="ECO:0007669"/>
    <property type="project" value="UniProtKB-KW"/>
</dbReference>
<dbReference type="InterPro" id="IPR013785">
    <property type="entry name" value="Aldolase_TIM"/>
</dbReference>
<sequence>MARTLEAAARRLKPRIGAPGDLPRLFLLGDPLRLPDPRAAAARLPPGAAVVARGLAPGVVAGLARIARRHRLHLLVAAEGRLALRLGAGLHLPDRRGSTGLPAFLLARRRRRGLLLTAAAHGRAGLARARRIGADAVLLSPVFPTASHPGAPALGPWAWAALARRAGRPVVALGGLDGAKAARLPRWTAGFAAIGAFGQPPGQGGSSGASTASGG</sequence>
<organism evidence="2 3">
    <name type="scientific">Roseicella aerolata</name>
    <dbReference type="NCBI Taxonomy" id="2883479"/>
    <lineage>
        <taxon>Bacteria</taxon>
        <taxon>Pseudomonadati</taxon>
        <taxon>Pseudomonadota</taxon>
        <taxon>Alphaproteobacteria</taxon>
        <taxon>Acetobacterales</taxon>
        <taxon>Roseomonadaceae</taxon>
        <taxon>Roseicella</taxon>
    </lineage>
</organism>
<dbReference type="Proteomes" id="UP001139311">
    <property type="component" value="Unassembled WGS sequence"/>
</dbReference>
<dbReference type="InterPro" id="IPR036206">
    <property type="entry name" value="ThiamineP_synth_sf"/>
</dbReference>
<dbReference type="Pfam" id="PF02581">
    <property type="entry name" value="TMP-TENI"/>
    <property type="match status" value="1"/>
</dbReference>
<proteinExistence type="predicted"/>
<evidence type="ECO:0000313" key="3">
    <source>
        <dbReference type="Proteomes" id="UP001139311"/>
    </source>
</evidence>
<evidence type="ECO:0000259" key="1">
    <source>
        <dbReference type="Pfam" id="PF02581"/>
    </source>
</evidence>
<comment type="caution">
    <text evidence="2">The sequence shown here is derived from an EMBL/GenBank/DDBJ whole genome shotgun (WGS) entry which is preliminary data.</text>
</comment>
<name>A0A9X1IG81_9PROT</name>
<dbReference type="AlphaFoldDB" id="A0A9X1IG81"/>